<evidence type="ECO:0000256" key="1">
    <source>
        <dbReference type="SAM" id="Phobius"/>
    </source>
</evidence>
<gene>
    <name evidence="3" type="ORF">NCTC13492_01223</name>
    <name evidence="2" type="ORF">SAMN05421542_2002</name>
</gene>
<keyword evidence="1" id="KW-0472">Membrane</keyword>
<evidence type="ECO:0000313" key="4">
    <source>
        <dbReference type="Proteomes" id="UP000199426"/>
    </source>
</evidence>
<keyword evidence="1" id="KW-0812">Transmembrane</keyword>
<dbReference type="EMBL" id="UAWB01000002">
    <property type="protein sequence ID" value="SQB27634.1"/>
    <property type="molecule type" value="Genomic_DNA"/>
</dbReference>
<feature type="transmembrane region" description="Helical" evidence="1">
    <location>
        <begin position="27"/>
        <end position="46"/>
    </location>
</feature>
<reference evidence="3 5" key="2">
    <citation type="submission" date="2018-06" db="EMBL/GenBank/DDBJ databases">
        <authorList>
            <consortium name="Pathogen Informatics"/>
            <person name="Doyle S."/>
        </authorList>
    </citation>
    <scope>NUCLEOTIDE SEQUENCE [LARGE SCALE GENOMIC DNA]</scope>
    <source>
        <strain evidence="3 5">NCTC13492</strain>
    </source>
</reference>
<organism evidence="3 5">
    <name type="scientific">Chryseobacterium jejuense</name>
    <dbReference type="NCBI Taxonomy" id="445960"/>
    <lineage>
        <taxon>Bacteria</taxon>
        <taxon>Pseudomonadati</taxon>
        <taxon>Bacteroidota</taxon>
        <taxon>Flavobacteriia</taxon>
        <taxon>Flavobacteriales</taxon>
        <taxon>Weeksellaceae</taxon>
        <taxon>Chryseobacterium group</taxon>
        <taxon>Chryseobacterium</taxon>
    </lineage>
</organism>
<name>A0A2X2VGW5_CHRJE</name>
<accession>A0A2X2VGW5</accession>
<dbReference type="STRING" id="445960.SAMN05421542_2002"/>
<dbReference type="Proteomes" id="UP000199426">
    <property type="component" value="Unassembled WGS sequence"/>
</dbReference>
<dbReference type="Proteomes" id="UP000251670">
    <property type="component" value="Unassembled WGS sequence"/>
</dbReference>
<dbReference type="EMBL" id="FNEG01000003">
    <property type="protein sequence ID" value="SDI84618.1"/>
    <property type="molecule type" value="Genomic_DNA"/>
</dbReference>
<evidence type="ECO:0000313" key="3">
    <source>
        <dbReference type="EMBL" id="SQB27634.1"/>
    </source>
</evidence>
<evidence type="ECO:0000313" key="2">
    <source>
        <dbReference type="EMBL" id="SDI84618.1"/>
    </source>
</evidence>
<proteinExistence type="predicted"/>
<reference evidence="2 4" key="1">
    <citation type="submission" date="2016-10" db="EMBL/GenBank/DDBJ databases">
        <authorList>
            <person name="Varghese N."/>
            <person name="Submissions S."/>
        </authorList>
    </citation>
    <scope>NUCLEOTIDE SEQUENCE [LARGE SCALE GENOMIC DNA]</scope>
    <source>
        <strain evidence="2 4">DSM 19299</strain>
    </source>
</reference>
<sequence>MNHMILQWGVIAVLLLTVAVLRYFNYHLYSVVFMIMTTLVLCYVILKNRFIFEYENSGEVFSIKSYKWPSKGKKNPVFEMPHKKILDVKIRKVLFQKYLIILFSGSSGRVLKMKIDITFCSTEQINALFGNITKNLTGKKTEFISENRG</sequence>
<keyword evidence="1" id="KW-1133">Transmembrane helix</keyword>
<feature type="transmembrane region" description="Helical" evidence="1">
    <location>
        <begin position="5"/>
        <end position="21"/>
    </location>
</feature>
<dbReference type="AlphaFoldDB" id="A0A2X2VGW5"/>
<evidence type="ECO:0000313" key="5">
    <source>
        <dbReference type="Proteomes" id="UP000251670"/>
    </source>
</evidence>
<keyword evidence="4" id="KW-1185">Reference proteome</keyword>
<protein>
    <submittedName>
        <fullName evidence="3">Uncharacterized protein</fullName>
    </submittedName>
</protein>